<dbReference type="EMBL" id="CP059833">
    <property type="protein sequence ID" value="QMV84823.1"/>
    <property type="molecule type" value="Genomic_DNA"/>
</dbReference>
<organism evidence="1 2">
    <name type="scientific">Corynebacterium hindlerae</name>
    <dbReference type="NCBI Taxonomy" id="699041"/>
    <lineage>
        <taxon>Bacteria</taxon>
        <taxon>Bacillati</taxon>
        <taxon>Actinomycetota</taxon>
        <taxon>Actinomycetes</taxon>
        <taxon>Mycobacteriales</taxon>
        <taxon>Corynebacteriaceae</taxon>
        <taxon>Corynebacterium</taxon>
    </lineage>
</organism>
<proteinExistence type="predicted"/>
<protein>
    <submittedName>
        <fullName evidence="1">Uncharacterized protein</fullName>
    </submittedName>
</protein>
<name>A0A7G5FDY2_9CORY</name>
<gene>
    <name evidence="1" type="ORF">HW450_10840</name>
</gene>
<accession>A0A7G5FDY2</accession>
<keyword evidence="2" id="KW-1185">Reference proteome</keyword>
<dbReference type="RefSeq" id="WP_182385630.1">
    <property type="nucleotide sequence ID" value="NZ_CP059833.1"/>
</dbReference>
<dbReference type="Proteomes" id="UP000515570">
    <property type="component" value="Chromosome"/>
</dbReference>
<evidence type="ECO:0000313" key="2">
    <source>
        <dbReference type="Proteomes" id="UP000515570"/>
    </source>
</evidence>
<sequence length="87" mass="9028">MTFAGGLILFEVSSRSAESLPVAFGLVITASSVLSRCPRWAIIPATALAVLLDFAQLHDDRPAPILVAALLAMLSAPRPWIATAAGA</sequence>
<reference evidence="1 2" key="1">
    <citation type="submission" date="2020-07" db="EMBL/GenBank/DDBJ databases">
        <title>non toxigenic Corynebacterium sp. nov from a clinical source.</title>
        <authorList>
            <person name="Bernier A.-M."/>
            <person name="Bernard K."/>
        </authorList>
    </citation>
    <scope>NUCLEOTIDE SEQUENCE [LARGE SCALE GENOMIC DNA]</scope>
    <source>
        <strain evidence="2">NML 93-0612</strain>
    </source>
</reference>
<dbReference type="AlphaFoldDB" id="A0A7G5FDY2"/>
<evidence type="ECO:0000313" key="1">
    <source>
        <dbReference type="EMBL" id="QMV84823.1"/>
    </source>
</evidence>